<dbReference type="OrthoDB" id="5126078at2759"/>
<reference evidence="1 2" key="1">
    <citation type="submission" date="2016-12" db="EMBL/GenBank/DDBJ databases">
        <title>The genomes of Aspergillus section Nigri reveals drivers in fungal speciation.</title>
        <authorList>
            <consortium name="DOE Joint Genome Institute"/>
            <person name="Vesth T.C."/>
            <person name="Nybo J."/>
            <person name="Theobald S."/>
            <person name="Brandl J."/>
            <person name="Frisvad J.C."/>
            <person name="Nielsen K.F."/>
            <person name="Lyhne E.K."/>
            <person name="Kogle M.E."/>
            <person name="Kuo A."/>
            <person name="Riley R."/>
            <person name="Clum A."/>
            <person name="Nolan M."/>
            <person name="Lipzen A."/>
            <person name="Salamov A."/>
            <person name="Henrissat B."/>
            <person name="Wiebenga A."/>
            <person name="De Vries R.P."/>
            <person name="Grigoriev I.V."/>
            <person name="Mortensen U.H."/>
            <person name="Andersen M.R."/>
            <person name="Baker S.E."/>
        </authorList>
    </citation>
    <scope>NUCLEOTIDE SEQUENCE [LARGE SCALE GENOMIC DNA]</scope>
    <source>
        <strain evidence="1 2">CBS 115572</strain>
    </source>
</reference>
<dbReference type="STRING" id="1450535.A0A317WS98"/>
<evidence type="ECO:0000313" key="1">
    <source>
        <dbReference type="EMBL" id="PWY87060.1"/>
    </source>
</evidence>
<keyword evidence="2" id="KW-1185">Reference proteome</keyword>
<evidence type="ECO:0000313" key="2">
    <source>
        <dbReference type="Proteomes" id="UP000246702"/>
    </source>
</evidence>
<comment type="caution">
    <text evidence="1">The sequence shown here is derived from an EMBL/GenBank/DDBJ whole genome shotgun (WGS) entry which is preliminary data.</text>
</comment>
<organism evidence="1 2">
    <name type="scientific">Aspergillus sclerotioniger CBS 115572</name>
    <dbReference type="NCBI Taxonomy" id="1450535"/>
    <lineage>
        <taxon>Eukaryota</taxon>
        <taxon>Fungi</taxon>
        <taxon>Dikarya</taxon>
        <taxon>Ascomycota</taxon>
        <taxon>Pezizomycotina</taxon>
        <taxon>Eurotiomycetes</taxon>
        <taxon>Eurotiomycetidae</taxon>
        <taxon>Eurotiales</taxon>
        <taxon>Aspergillaceae</taxon>
        <taxon>Aspergillus</taxon>
        <taxon>Aspergillus subgen. Circumdati</taxon>
    </lineage>
</organism>
<protein>
    <submittedName>
        <fullName evidence="1">Uncharacterized protein</fullName>
    </submittedName>
</protein>
<gene>
    <name evidence="1" type="ORF">BO94DRAFT_535176</name>
</gene>
<dbReference type="Proteomes" id="UP000246702">
    <property type="component" value="Unassembled WGS sequence"/>
</dbReference>
<dbReference type="EMBL" id="MSFK01000014">
    <property type="protein sequence ID" value="PWY87060.1"/>
    <property type="molecule type" value="Genomic_DNA"/>
</dbReference>
<name>A0A317WS98_9EURO</name>
<dbReference type="AlphaFoldDB" id="A0A317WS98"/>
<sequence length="306" mass="33962">MNPAAIAKGLITFANLELYNKACITFPPPPDYVLPKEDIAIQVLENVLNKVVFVGEEYSTVFVNSQIPPHENSSWQADLAINYLTEERKLRILCFIEGKRTSRRQSYITKAVEEEALDYCKEFLVGNATSASFVYAGTLVGVHLRLWIVHREDMSLTPLWGSPYLGSNEDYRDLGVDSHGQEILEAFHVMIRVAPQPWFGSSKTGVIPSYRVGAIQLPRIDRPDISPQSAPLLPSVSVDPGIPGPPAGYVRVTKFLMTTDSYAWMTSLGTTSSGRASEWAVERGYLLNQARHLYADSATENVPIAL</sequence>
<proteinExistence type="predicted"/>
<dbReference type="RefSeq" id="XP_025467268.1">
    <property type="nucleotide sequence ID" value="XM_025611721.1"/>
</dbReference>
<dbReference type="GeneID" id="37113864"/>
<accession>A0A317WS98</accession>